<name>A0ABN0W564_9ACTN</name>
<dbReference type="Proteomes" id="UP001501822">
    <property type="component" value="Unassembled WGS sequence"/>
</dbReference>
<dbReference type="NCBIfam" id="NF040672">
    <property type="entry name" value="SCO2322_fam"/>
    <property type="match status" value="1"/>
</dbReference>
<organism evidence="3 4">
    <name type="scientific">Actinoallomurus spadix</name>
    <dbReference type="NCBI Taxonomy" id="79912"/>
    <lineage>
        <taxon>Bacteria</taxon>
        <taxon>Bacillati</taxon>
        <taxon>Actinomycetota</taxon>
        <taxon>Actinomycetes</taxon>
        <taxon>Streptosporangiales</taxon>
        <taxon>Thermomonosporaceae</taxon>
        <taxon>Actinoallomurus</taxon>
    </lineage>
</organism>
<evidence type="ECO:0008006" key="5">
    <source>
        <dbReference type="Google" id="ProtNLM"/>
    </source>
</evidence>
<dbReference type="EMBL" id="BAAABM010000007">
    <property type="protein sequence ID" value="GAA0325261.1"/>
    <property type="molecule type" value="Genomic_DNA"/>
</dbReference>
<dbReference type="RefSeq" id="WP_252810832.1">
    <property type="nucleotide sequence ID" value="NZ_BAAABM010000007.1"/>
</dbReference>
<accession>A0ABN0W564</accession>
<reference evidence="3 4" key="1">
    <citation type="journal article" date="2019" name="Int. J. Syst. Evol. Microbiol.">
        <title>The Global Catalogue of Microorganisms (GCM) 10K type strain sequencing project: providing services to taxonomists for standard genome sequencing and annotation.</title>
        <authorList>
            <consortium name="The Broad Institute Genomics Platform"/>
            <consortium name="The Broad Institute Genome Sequencing Center for Infectious Disease"/>
            <person name="Wu L."/>
            <person name="Ma J."/>
        </authorList>
    </citation>
    <scope>NUCLEOTIDE SEQUENCE [LARGE SCALE GENOMIC DNA]</scope>
    <source>
        <strain evidence="3 4">JCM 3146</strain>
    </source>
</reference>
<feature type="signal peptide" evidence="2">
    <location>
        <begin position="1"/>
        <end position="32"/>
    </location>
</feature>
<keyword evidence="1" id="KW-0812">Transmembrane</keyword>
<protein>
    <recommendedName>
        <fullName evidence="5">Secreted protein</fullName>
    </recommendedName>
</protein>
<comment type="caution">
    <text evidence="3">The sequence shown here is derived from an EMBL/GenBank/DDBJ whole genome shotgun (WGS) entry which is preliminary data.</text>
</comment>
<keyword evidence="1" id="KW-1133">Transmembrane helix</keyword>
<evidence type="ECO:0000256" key="1">
    <source>
        <dbReference type="SAM" id="Phobius"/>
    </source>
</evidence>
<evidence type="ECO:0000313" key="4">
    <source>
        <dbReference type="Proteomes" id="UP001501822"/>
    </source>
</evidence>
<proteinExistence type="predicted"/>
<evidence type="ECO:0000313" key="3">
    <source>
        <dbReference type="EMBL" id="GAA0325261.1"/>
    </source>
</evidence>
<keyword evidence="2" id="KW-0732">Signal</keyword>
<evidence type="ECO:0000256" key="2">
    <source>
        <dbReference type="SAM" id="SignalP"/>
    </source>
</evidence>
<feature type="transmembrane region" description="Helical" evidence="1">
    <location>
        <begin position="193"/>
        <end position="214"/>
    </location>
</feature>
<feature type="chain" id="PRO_5045941080" description="Secreted protein" evidence="2">
    <location>
        <begin position="33"/>
        <end position="219"/>
    </location>
</feature>
<keyword evidence="1" id="KW-0472">Membrane</keyword>
<keyword evidence="4" id="KW-1185">Reference proteome</keyword>
<gene>
    <name evidence="3" type="ORF">GCM10010151_13980</name>
</gene>
<dbReference type="InterPro" id="IPR047703">
    <property type="entry name" value="SCO2322-like"/>
</dbReference>
<sequence>MPKIAAGRPATKIVTGLLTSALVFAPMSGAHADGAAFWGYWQAKGGTWAFASTGPAQAHPKDGAVEGWRFAKSSGNTGTPPRDKPDFAAVCGSGSGTPAGKKRVAVVIDYGEAGDAPKGQVPPAAKRFCATVPENATGSDVLAAAGAPQADKSGLICAIDSFGTCAIPIAPSPTAAATAKTAAEKKKDSGTPVGLYAGIGLVVVVAAGGGLAAARRSRR</sequence>